<protein>
    <submittedName>
        <fullName evidence="2">Uncharacterized protein</fullName>
    </submittedName>
</protein>
<evidence type="ECO:0000313" key="2">
    <source>
        <dbReference type="EMBL" id="SVD54459.1"/>
    </source>
</evidence>
<sequence length="126" mass="13928">MFKGTRDIMVKSTKPMPEVVKTIEECGHFIGTVSVTDSGNISSSASRFDGFGYVPEISGSIFEKGKGKYFISINHNTKIGVFAWILAICFFPIGLLAFLPAYNGNQTMISKCDQLLNEVKYSLEKE</sequence>
<keyword evidence="1" id="KW-0812">Transmembrane</keyword>
<name>A0A382W6Z9_9ZZZZ</name>
<feature type="transmembrane region" description="Helical" evidence="1">
    <location>
        <begin position="81"/>
        <end position="102"/>
    </location>
</feature>
<reference evidence="2" key="1">
    <citation type="submission" date="2018-05" db="EMBL/GenBank/DDBJ databases">
        <authorList>
            <person name="Lanie J.A."/>
            <person name="Ng W.-L."/>
            <person name="Kazmierczak K.M."/>
            <person name="Andrzejewski T.M."/>
            <person name="Davidsen T.M."/>
            <person name="Wayne K.J."/>
            <person name="Tettelin H."/>
            <person name="Glass J.I."/>
            <person name="Rusch D."/>
            <person name="Podicherti R."/>
            <person name="Tsui H.-C.T."/>
            <person name="Winkler M.E."/>
        </authorList>
    </citation>
    <scope>NUCLEOTIDE SEQUENCE</scope>
</reference>
<organism evidence="2">
    <name type="scientific">marine metagenome</name>
    <dbReference type="NCBI Taxonomy" id="408172"/>
    <lineage>
        <taxon>unclassified sequences</taxon>
        <taxon>metagenomes</taxon>
        <taxon>ecological metagenomes</taxon>
    </lineage>
</organism>
<evidence type="ECO:0000256" key="1">
    <source>
        <dbReference type="SAM" id="Phobius"/>
    </source>
</evidence>
<dbReference type="EMBL" id="UINC01157460">
    <property type="protein sequence ID" value="SVD54459.1"/>
    <property type="molecule type" value="Genomic_DNA"/>
</dbReference>
<keyword evidence="1" id="KW-1133">Transmembrane helix</keyword>
<proteinExistence type="predicted"/>
<accession>A0A382W6Z9</accession>
<dbReference type="AlphaFoldDB" id="A0A382W6Z9"/>
<gene>
    <name evidence="2" type="ORF">METZ01_LOCUS407313</name>
</gene>
<keyword evidence="1" id="KW-0472">Membrane</keyword>